<gene>
    <name evidence="5" type="primary">Aste57867_21938</name>
    <name evidence="4" type="ORF">As57867_021869</name>
    <name evidence="5" type="ORF">ASTE57867_21938</name>
</gene>
<keyword evidence="2 3" id="KW-0040">ANK repeat</keyword>
<dbReference type="Proteomes" id="UP000332933">
    <property type="component" value="Unassembled WGS sequence"/>
</dbReference>
<sequence>MALQALIDEGRGLVKHLRDLTLDDHDVPLSQAVETTLLRQYTESLEQTLLQLLREKEEEAVAAKASAECTFAKNNAGRVLVAIFDHAMGAKVDGLKSWWETGNIQTRSGPGHWRIDPTTLRDKRGFNLLHATVDRNLAKESAKVAQIDLLVDTMGFDVNSKDMIGRTSLHYAALNGYEEVVKCLLAKECNPLLRDKAGMTALSIVQQVSGAPEGIVQALLAAEKQSRIGLDSPSKSIPIKAAQASLFFLRRVAPFIARTHQRAFDATIRSLDQSLASLVPDHDCRSVAFDTLCQKAQLFTDVDAMFDASMFHTAAFVDAFTIEAAGYAIFLPLDEVFYPPNTWSNFLQRVLKRISTSRSTHQTTSSASDRQAWFYAALYQAQAQEMPGLVDVQKGSTEATCTAAMAACLPWKERLMIQGQAYWVTSHSGQSLTLDRPYEGNTARGVKVYSAASSLAPPRVGVLHLRERAPGNKFDKMSSEDEMVQDFQRMGPDEAYELGVKVGPMVSRREASALVTEWRAQCKQHFQQQVCISGSAACAHMCPQRAGSYLCRDSMEKVGLDLAQKFFGRTTYSKTLAPRATLQKLQDKYKGSMAWPGCKATPARGPAGTP</sequence>
<evidence type="ECO:0000256" key="1">
    <source>
        <dbReference type="ARBA" id="ARBA00022737"/>
    </source>
</evidence>
<evidence type="ECO:0000256" key="3">
    <source>
        <dbReference type="PROSITE-ProRule" id="PRU00023"/>
    </source>
</evidence>
<evidence type="ECO:0000313" key="6">
    <source>
        <dbReference type="Proteomes" id="UP000332933"/>
    </source>
</evidence>
<reference evidence="5 6" key="1">
    <citation type="submission" date="2019-03" db="EMBL/GenBank/DDBJ databases">
        <authorList>
            <person name="Gaulin E."/>
            <person name="Dumas B."/>
        </authorList>
    </citation>
    <scope>NUCLEOTIDE SEQUENCE [LARGE SCALE GENOMIC DNA]</scope>
    <source>
        <strain evidence="5">CBS 568.67</strain>
    </source>
</reference>
<evidence type="ECO:0000313" key="4">
    <source>
        <dbReference type="EMBL" id="KAF0686233.1"/>
    </source>
</evidence>
<proteinExistence type="predicted"/>
<reference evidence="4" key="2">
    <citation type="submission" date="2019-06" db="EMBL/GenBank/DDBJ databases">
        <title>Genomics analysis of Aphanomyces spp. identifies a new class of oomycete effector associated with host adaptation.</title>
        <authorList>
            <person name="Gaulin E."/>
        </authorList>
    </citation>
    <scope>NUCLEOTIDE SEQUENCE</scope>
    <source>
        <strain evidence="4">CBS 578.67</strain>
    </source>
</reference>
<dbReference type="AlphaFoldDB" id="A0A485LK75"/>
<name>A0A485LK75_9STRA</name>
<evidence type="ECO:0000256" key="2">
    <source>
        <dbReference type="ARBA" id="ARBA00023043"/>
    </source>
</evidence>
<dbReference type="SUPFAM" id="SSF48403">
    <property type="entry name" value="Ankyrin repeat"/>
    <property type="match status" value="1"/>
</dbReference>
<protein>
    <submittedName>
        <fullName evidence="5">Aste57867_21938 protein</fullName>
    </submittedName>
</protein>
<dbReference type="PANTHER" id="PTHR24161:SF85">
    <property type="entry name" value="PALMITOYLTRANSFERASE HIP14"/>
    <property type="match status" value="1"/>
</dbReference>
<dbReference type="Pfam" id="PF12796">
    <property type="entry name" value="Ank_2"/>
    <property type="match status" value="1"/>
</dbReference>
<dbReference type="SMART" id="SM00248">
    <property type="entry name" value="ANK"/>
    <property type="match status" value="2"/>
</dbReference>
<dbReference type="EMBL" id="VJMH01007012">
    <property type="protein sequence ID" value="KAF0686233.1"/>
    <property type="molecule type" value="Genomic_DNA"/>
</dbReference>
<feature type="repeat" description="ANK" evidence="3">
    <location>
        <begin position="164"/>
        <end position="196"/>
    </location>
</feature>
<accession>A0A485LK75</accession>
<dbReference type="EMBL" id="CAADRA010007038">
    <property type="protein sequence ID" value="VFT98606.1"/>
    <property type="molecule type" value="Genomic_DNA"/>
</dbReference>
<dbReference type="PROSITE" id="PS50297">
    <property type="entry name" value="ANK_REP_REGION"/>
    <property type="match status" value="1"/>
</dbReference>
<dbReference type="InterPro" id="IPR036770">
    <property type="entry name" value="Ankyrin_rpt-contain_sf"/>
</dbReference>
<keyword evidence="1" id="KW-0677">Repeat</keyword>
<dbReference type="Gene3D" id="1.25.40.20">
    <property type="entry name" value="Ankyrin repeat-containing domain"/>
    <property type="match status" value="1"/>
</dbReference>
<evidence type="ECO:0000313" key="5">
    <source>
        <dbReference type="EMBL" id="VFT98606.1"/>
    </source>
</evidence>
<dbReference type="PROSITE" id="PS50088">
    <property type="entry name" value="ANK_REPEAT"/>
    <property type="match status" value="1"/>
</dbReference>
<keyword evidence="6" id="KW-1185">Reference proteome</keyword>
<dbReference type="PANTHER" id="PTHR24161">
    <property type="entry name" value="ANK_REP_REGION DOMAIN-CONTAINING PROTEIN-RELATED"/>
    <property type="match status" value="1"/>
</dbReference>
<dbReference type="OrthoDB" id="194358at2759"/>
<organism evidence="5 6">
    <name type="scientific">Aphanomyces stellatus</name>
    <dbReference type="NCBI Taxonomy" id="120398"/>
    <lineage>
        <taxon>Eukaryota</taxon>
        <taxon>Sar</taxon>
        <taxon>Stramenopiles</taxon>
        <taxon>Oomycota</taxon>
        <taxon>Saprolegniomycetes</taxon>
        <taxon>Saprolegniales</taxon>
        <taxon>Verrucalvaceae</taxon>
        <taxon>Aphanomyces</taxon>
    </lineage>
</organism>
<dbReference type="InterPro" id="IPR002110">
    <property type="entry name" value="Ankyrin_rpt"/>
</dbReference>